<comment type="caution">
    <text evidence="7">The sequence shown here is derived from an EMBL/GenBank/DDBJ whole genome shotgun (WGS) entry which is preliminary data.</text>
</comment>
<dbReference type="InterPro" id="IPR008266">
    <property type="entry name" value="Tyr_kinase_AS"/>
</dbReference>
<dbReference type="AlphaFoldDB" id="A0A7W7D341"/>
<dbReference type="SMART" id="SM00220">
    <property type="entry name" value="S_TKc"/>
    <property type="match status" value="1"/>
</dbReference>
<organism evidence="7 8">
    <name type="scientific">Paractinoplanes abujensis</name>
    <dbReference type="NCBI Taxonomy" id="882441"/>
    <lineage>
        <taxon>Bacteria</taxon>
        <taxon>Bacillati</taxon>
        <taxon>Actinomycetota</taxon>
        <taxon>Actinomycetes</taxon>
        <taxon>Micromonosporales</taxon>
        <taxon>Micromonosporaceae</taxon>
        <taxon>Paractinoplanes</taxon>
    </lineage>
</organism>
<feature type="domain" description="Protein kinase" evidence="6">
    <location>
        <begin position="20"/>
        <end position="302"/>
    </location>
</feature>
<dbReference type="GO" id="GO:0004674">
    <property type="term" value="F:protein serine/threonine kinase activity"/>
    <property type="evidence" value="ECO:0007669"/>
    <property type="project" value="UniProtKB-KW"/>
</dbReference>
<evidence type="ECO:0000313" key="7">
    <source>
        <dbReference type="EMBL" id="MBB4697926.1"/>
    </source>
</evidence>
<dbReference type="GO" id="GO:0003677">
    <property type="term" value="F:DNA binding"/>
    <property type="evidence" value="ECO:0007669"/>
    <property type="project" value="UniProtKB-KW"/>
</dbReference>
<dbReference type="PANTHER" id="PTHR24345">
    <property type="entry name" value="SERINE/THREONINE-PROTEIN KINASE PLK"/>
    <property type="match status" value="1"/>
</dbReference>
<evidence type="ECO:0000256" key="1">
    <source>
        <dbReference type="ARBA" id="ARBA00022527"/>
    </source>
</evidence>
<dbReference type="Proteomes" id="UP000542742">
    <property type="component" value="Unassembled WGS sequence"/>
</dbReference>
<evidence type="ECO:0000256" key="3">
    <source>
        <dbReference type="ARBA" id="ARBA00022741"/>
    </source>
</evidence>
<keyword evidence="8" id="KW-1185">Reference proteome</keyword>
<dbReference type="InterPro" id="IPR011009">
    <property type="entry name" value="Kinase-like_dom_sf"/>
</dbReference>
<keyword evidence="5" id="KW-0067">ATP-binding</keyword>
<name>A0A7W7D341_9ACTN</name>
<gene>
    <name evidence="7" type="ORF">BKA14_008074</name>
</gene>
<dbReference type="EMBL" id="JACHMF010000001">
    <property type="protein sequence ID" value="MBB4697926.1"/>
    <property type="molecule type" value="Genomic_DNA"/>
</dbReference>
<keyword evidence="2" id="KW-0808">Transferase</keyword>
<evidence type="ECO:0000256" key="4">
    <source>
        <dbReference type="ARBA" id="ARBA00022777"/>
    </source>
</evidence>
<dbReference type="Gene3D" id="1.10.510.10">
    <property type="entry name" value="Transferase(Phosphotransferase) domain 1"/>
    <property type="match status" value="1"/>
</dbReference>
<dbReference type="PROSITE" id="PS00109">
    <property type="entry name" value="PROTEIN_KINASE_TYR"/>
    <property type="match status" value="1"/>
</dbReference>
<reference evidence="7 8" key="1">
    <citation type="submission" date="2020-08" db="EMBL/GenBank/DDBJ databases">
        <title>Sequencing the genomes of 1000 actinobacteria strains.</title>
        <authorList>
            <person name="Klenk H.-P."/>
        </authorList>
    </citation>
    <scope>NUCLEOTIDE SEQUENCE [LARGE SCALE GENOMIC DNA]</scope>
    <source>
        <strain evidence="7 8">DSM 45518</strain>
    </source>
</reference>
<dbReference type="PANTHER" id="PTHR24345:SF91">
    <property type="entry name" value="SERINE_THREONINE-PROTEIN KINASE PLK4"/>
    <property type="match status" value="1"/>
</dbReference>
<keyword evidence="7" id="KW-0238">DNA-binding</keyword>
<evidence type="ECO:0000256" key="5">
    <source>
        <dbReference type="ARBA" id="ARBA00022840"/>
    </source>
</evidence>
<dbReference type="SUPFAM" id="SSF56112">
    <property type="entry name" value="Protein kinase-like (PK-like)"/>
    <property type="match status" value="1"/>
</dbReference>
<evidence type="ECO:0000313" key="8">
    <source>
        <dbReference type="Proteomes" id="UP000542742"/>
    </source>
</evidence>
<dbReference type="InterPro" id="IPR000719">
    <property type="entry name" value="Prot_kinase_dom"/>
</dbReference>
<evidence type="ECO:0000259" key="6">
    <source>
        <dbReference type="PROSITE" id="PS50011"/>
    </source>
</evidence>
<keyword evidence="4 7" id="KW-0418">Kinase</keyword>
<evidence type="ECO:0000256" key="2">
    <source>
        <dbReference type="ARBA" id="ARBA00022679"/>
    </source>
</evidence>
<protein>
    <submittedName>
        <fullName evidence="7">DNA-binding helix-hairpin-helix protein with protein kinase domain</fullName>
    </submittedName>
</protein>
<proteinExistence type="predicted"/>
<dbReference type="Pfam" id="PF00069">
    <property type="entry name" value="Pkinase"/>
    <property type="match status" value="1"/>
</dbReference>
<dbReference type="RefSeq" id="WP_184955991.1">
    <property type="nucleotide sequence ID" value="NZ_BOMC01000025.1"/>
</dbReference>
<sequence>MDGILAPGDKVRLVGQNTWCVIEKLLGAGGQGEVYQSRIENRPVAIKWYYPEWATPDQRSALANSIRSGPPDQRFLWPEALVEQPGSELFGYVMALREDRYGNIADLLNRRIGASFRTLATAGVHLADGYYHLHAKGLCYRDISHNNVFFMPSTGDVLICDNDNVGPVNMPAAVGGTMSYMAPEVVRGEAPPSVQTDLYSLGVLLFIMLMNHHPLEGAREASIHCFDNVAKYQLYGVNPLFIWDPDDDSNRPVPGLQDNALVFWQLYPQFLKDLFVEAFARGTSHPDQRVREGQWRRAMNQLRDTIIYCAACGKQNFYDLHRVRATGGDAGTCWNCGGKLQVPPRIRVGRNLVMLNHDAELFPHHLDDSGGYHFTDPFAKVVEHPSRPGVWGLRNLSRSHWTTFRDDGQTQQVNPGQSVSLNDGAKVQFGDVEAEIRGS</sequence>
<dbReference type="GO" id="GO:0005524">
    <property type="term" value="F:ATP binding"/>
    <property type="evidence" value="ECO:0007669"/>
    <property type="project" value="UniProtKB-KW"/>
</dbReference>
<accession>A0A7W7D341</accession>
<dbReference type="PROSITE" id="PS50011">
    <property type="entry name" value="PROTEIN_KINASE_DOM"/>
    <property type="match status" value="1"/>
</dbReference>
<keyword evidence="1" id="KW-0723">Serine/threonine-protein kinase</keyword>
<keyword evidence="3" id="KW-0547">Nucleotide-binding</keyword>